<evidence type="ECO:0000259" key="2">
    <source>
        <dbReference type="PROSITE" id="PS51194"/>
    </source>
</evidence>
<keyword evidence="3" id="KW-0067">ATP-binding</keyword>
<dbReference type="Pfam" id="PF00271">
    <property type="entry name" value="Helicase_C"/>
    <property type="match status" value="1"/>
</dbReference>
<dbReference type="GO" id="GO:0004386">
    <property type="term" value="F:helicase activity"/>
    <property type="evidence" value="ECO:0007669"/>
    <property type="project" value="UniProtKB-KW"/>
</dbReference>
<dbReference type="Gene3D" id="3.30.870.10">
    <property type="entry name" value="Endonuclease Chain A"/>
    <property type="match status" value="1"/>
</dbReference>
<dbReference type="PROSITE" id="PS51192">
    <property type="entry name" value="HELICASE_ATP_BIND_1"/>
    <property type="match status" value="1"/>
</dbReference>
<dbReference type="AlphaFoldDB" id="A0A7H8V641"/>
<dbReference type="SMART" id="SM00487">
    <property type="entry name" value="DEXDc"/>
    <property type="match status" value="1"/>
</dbReference>
<dbReference type="Gene3D" id="3.40.50.10810">
    <property type="entry name" value="Tandem AAA-ATPase domain"/>
    <property type="match status" value="1"/>
</dbReference>
<dbReference type="InterPro" id="IPR027417">
    <property type="entry name" value="P-loop_NTPase"/>
</dbReference>
<reference evidence="3 4" key="1">
    <citation type="submission" date="2019-05" db="EMBL/GenBank/DDBJ databases">
        <title>The organization of the Streptococcus sanguinis genomes.</title>
        <authorList>
            <person name="Wu C.H."/>
            <person name="Chen Y.Y.M."/>
            <person name="Wang H.Y."/>
        </authorList>
    </citation>
    <scope>NUCLEOTIDE SEQUENCE [LARGE SCALE GENOMIC DNA]</scope>
    <source>
        <strain evidence="3 4">CGMH010</strain>
    </source>
</reference>
<sequence length="855" mass="100389">MTFSDLEFKTFYSTKDDNIPESFYNLVLKEAVLYNRVSGYFSSKSLAYYTKGIQNLLLNNGKMRFIISHEISEQDYEAIRLGYFNKSKLTSDLFKNFNYDDSDVSLKINISNLAYLIEIGLVEIKIGFTHSGLFHAKYGMFLDDLDNMVFFTGSLNESEAAFAKNYEEITVLDSWTQSEQQLRTKLKEFNKLWDGENDDGYIFVKSINEIVRLRLISYSKGKIILNKNMLKNEALILYFNNDLKFQNNLIKQKIDFNQRSINQLSKKYFLNASLTTFKTDLNYTDIEEIIKLLKRYGKRTDTQIIIDDSVYMYIQSNKFQIEEMKKLGLALKNKDEMFKQEFDVFKNIVNQEVDRELYDIQYWLSFYQVCMKRAANFSVPGAGKTSMVYGSFAYLSSPQINKAKRIVVIGPKNSFLSWKEEFRNVFGNKRSLRVLDIHASDFVSEMMYKNTDNYSLVLINYESLIKHKEALSNIIDEETLLVFDEVHKIKRIGSERAKVAIELSCKSTYRLVLTGTPIPNSYQDIWNFLHILYNFEYKQYFGFSQSELSHLSPTESQEINEKLSPFFWRVTKNQLLVPKENEDQLIRVTANDTEQLIIDILWKKYGHQPFKLYIRLIQLSSNPTLLIEKITKEIYGDYGVDEEQQLINYTDELPNYTNYELDLIKSLENSSKFDRCISQSDSLLTKNKPHIIWCIFIDTINKLHDKIQELGARVAVIYGSIPSEERERIIIDFQAGRYDVLITNPHTLAESISLHMIAHDAIYYEFSFNLTHMLQSRDRIHRLGLKEGQETNYFYLFMDGQEGCRNTIDYKVYSRLSEKKKLMLDVIENQELHCEFSIDEQEEILEIIKEIDNDK</sequence>
<dbReference type="PROSITE" id="PS51194">
    <property type="entry name" value="HELICASE_CTER"/>
    <property type="match status" value="1"/>
</dbReference>
<evidence type="ECO:0000313" key="4">
    <source>
        <dbReference type="Proteomes" id="UP000509410"/>
    </source>
</evidence>
<dbReference type="Proteomes" id="UP000509410">
    <property type="component" value="Chromosome"/>
</dbReference>
<keyword evidence="3" id="KW-0547">Nucleotide-binding</keyword>
<name>A0A7H8V641_STRSA</name>
<dbReference type="InterPro" id="IPR000330">
    <property type="entry name" value="SNF2_N"/>
</dbReference>
<feature type="domain" description="Helicase ATP-binding" evidence="1">
    <location>
        <begin position="370"/>
        <end position="535"/>
    </location>
</feature>
<dbReference type="Pfam" id="PF00176">
    <property type="entry name" value="SNF2-rel_dom"/>
    <property type="match status" value="1"/>
</dbReference>
<feature type="domain" description="Helicase C-terminal" evidence="2">
    <location>
        <begin position="679"/>
        <end position="846"/>
    </location>
</feature>
<dbReference type="SMART" id="SM00490">
    <property type="entry name" value="HELICc"/>
    <property type="match status" value="1"/>
</dbReference>
<dbReference type="GO" id="GO:0005524">
    <property type="term" value="F:ATP binding"/>
    <property type="evidence" value="ECO:0007669"/>
    <property type="project" value="InterPro"/>
</dbReference>
<organism evidence="3 4">
    <name type="scientific">Streptococcus sanguinis</name>
    <dbReference type="NCBI Taxonomy" id="1305"/>
    <lineage>
        <taxon>Bacteria</taxon>
        <taxon>Bacillati</taxon>
        <taxon>Bacillota</taxon>
        <taxon>Bacilli</taxon>
        <taxon>Lactobacillales</taxon>
        <taxon>Streptococcaceae</taxon>
        <taxon>Streptococcus</taxon>
    </lineage>
</organism>
<keyword evidence="3" id="KW-0347">Helicase</keyword>
<keyword evidence="3" id="KW-0378">Hydrolase</keyword>
<dbReference type="InterPro" id="IPR014001">
    <property type="entry name" value="Helicase_ATP-bd"/>
</dbReference>
<evidence type="ECO:0000313" key="3">
    <source>
        <dbReference type="EMBL" id="QLB51749.1"/>
    </source>
</evidence>
<dbReference type="SUPFAM" id="SSF52540">
    <property type="entry name" value="P-loop containing nucleoside triphosphate hydrolases"/>
    <property type="match status" value="2"/>
</dbReference>
<protein>
    <submittedName>
        <fullName evidence="3">DNA/RNA helicase</fullName>
    </submittedName>
</protein>
<dbReference type="InterPro" id="IPR001650">
    <property type="entry name" value="Helicase_C-like"/>
</dbReference>
<accession>A0A7H8V641</accession>
<gene>
    <name evidence="3" type="ORF">FFV08_03185</name>
</gene>
<dbReference type="EMBL" id="CP040556">
    <property type="protein sequence ID" value="QLB51749.1"/>
    <property type="molecule type" value="Genomic_DNA"/>
</dbReference>
<dbReference type="PANTHER" id="PTHR10799">
    <property type="entry name" value="SNF2/RAD54 HELICASE FAMILY"/>
    <property type="match status" value="1"/>
</dbReference>
<evidence type="ECO:0000259" key="1">
    <source>
        <dbReference type="PROSITE" id="PS51192"/>
    </source>
</evidence>
<proteinExistence type="predicted"/>
<dbReference type="InterPro" id="IPR038718">
    <property type="entry name" value="SNF2-like_sf"/>
</dbReference>
<dbReference type="CDD" id="cd09179">
    <property type="entry name" value="PLDc_N_DEXD_a"/>
    <property type="match status" value="1"/>
</dbReference>
<dbReference type="Gene3D" id="3.40.50.300">
    <property type="entry name" value="P-loop containing nucleotide triphosphate hydrolases"/>
    <property type="match status" value="1"/>
</dbReference>